<feature type="transmembrane region" description="Helical" evidence="7">
    <location>
        <begin position="345"/>
        <end position="369"/>
    </location>
</feature>
<evidence type="ECO:0000313" key="10">
    <source>
        <dbReference type="Proteomes" id="UP000035444"/>
    </source>
</evidence>
<dbReference type="GO" id="GO:0016020">
    <property type="term" value="C:membrane"/>
    <property type="evidence" value="ECO:0007669"/>
    <property type="project" value="UniProtKB-SubCell"/>
</dbReference>
<dbReference type="STRING" id="1489064.WH96_10795"/>
<evidence type="ECO:0000256" key="1">
    <source>
        <dbReference type="ARBA" id="ARBA00004141"/>
    </source>
</evidence>
<feature type="transmembrane region" description="Helical" evidence="7">
    <location>
        <begin position="253"/>
        <end position="273"/>
    </location>
</feature>
<protein>
    <submittedName>
        <fullName evidence="9">MFS transporter</fullName>
    </submittedName>
</protein>
<feature type="transmembrane region" description="Helical" evidence="7">
    <location>
        <begin position="318"/>
        <end position="339"/>
    </location>
</feature>
<comment type="subcellular location">
    <subcellularLocation>
        <location evidence="1">Membrane</location>
        <topology evidence="1">Multi-pass membrane protein</topology>
    </subcellularLocation>
</comment>
<dbReference type="EMBL" id="LAQL01000006">
    <property type="protein sequence ID" value="KLN60925.1"/>
    <property type="molecule type" value="Genomic_DNA"/>
</dbReference>
<dbReference type="Proteomes" id="UP000035444">
    <property type="component" value="Unassembled WGS sequence"/>
</dbReference>
<feature type="transmembrane region" description="Helical" evidence="7">
    <location>
        <begin position="122"/>
        <end position="143"/>
    </location>
</feature>
<evidence type="ECO:0000313" key="9">
    <source>
        <dbReference type="EMBL" id="KLN60925.1"/>
    </source>
</evidence>
<keyword evidence="5 7" id="KW-1133">Transmembrane helix</keyword>
<dbReference type="AlphaFoldDB" id="A0A0H2MW69"/>
<dbReference type="Gene3D" id="1.20.1250.20">
    <property type="entry name" value="MFS general substrate transporter like domains"/>
    <property type="match status" value="2"/>
</dbReference>
<feature type="transmembrane region" description="Helical" evidence="7">
    <location>
        <begin position="293"/>
        <end position="311"/>
    </location>
</feature>
<dbReference type="PANTHER" id="PTHR12778">
    <property type="entry name" value="SOLUTE CARRIER FAMILY 33 ACETYL-COA TRANSPORTER -RELATED"/>
    <property type="match status" value="1"/>
</dbReference>
<keyword evidence="4 7" id="KW-0812">Transmembrane</keyword>
<dbReference type="InterPro" id="IPR036259">
    <property type="entry name" value="MFS_trans_sf"/>
</dbReference>
<keyword evidence="3" id="KW-0813">Transport</keyword>
<evidence type="ECO:0000256" key="7">
    <source>
        <dbReference type="SAM" id="Phobius"/>
    </source>
</evidence>
<comment type="caution">
    <text evidence="9">The sequence shown here is derived from an EMBL/GenBank/DDBJ whole genome shotgun (WGS) entry which is preliminary data.</text>
</comment>
<evidence type="ECO:0000256" key="5">
    <source>
        <dbReference type="ARBA" id="ARBA00022989"/>
    </source>
</evidence>
<dbReference type="RefSeq" id="WP_047764136.1">
    <property type="nucleotide sequence ID" value="NZ_LAQL01000006.1"/>
</dbReference>
<accession>A0A0H2MW69</accession>
<feature type="transmembrane region" description="Helical" evidence="7">
    <location>
        <begin position="409"/>
        <end position="430"/>
    </location>
</feature>
<feature type="domain" description="Major facilitator superfamily (MFS) profile" evidence="8">
    <location>
        <begin position="25"/>
        <end position="433"/>
    </location>
</feature>
<dbReference type="InterPro" id="IPR011701">
    <property type="entry name" value="MFS"/>
</dbReference>
<sequence length="447" mass="49909">MKNRAFEKTRLHNWKESFLVFLQPRVIGMMFLGFSAGLPYLLIFSTLNTWLRIEDVSSTEIGFFAWVGLAFSVKLLWAPFADHFRFPIFGFLGRRRSWMLIGQIGCIIGLLGISYSNPSDGLIQIALFSLLVAFSSATQDIALDAYRIEAMDVEYQGAMSSVYIWGYRIGLLFAGAGALKLSVDYGWSFTYQIMAMLMCIGILTVLLCKEPENKDADNDIVNRKELPTNLTMIKKMYVNPFVEFFERSGWKAIYLLVFICIYKLSDIVMGNMANPFYIDMGFSPDEIADIAKLFGFVMTIFGAYIGGVLIMKIGLTRVLLLGAILVCSTNLLFALLAQVGHSLTFLKITIAADNFSVGIAATAFVAYLSSLVNMNYTASQYAIFSSFMTLPGKFASGFSGIIIDNYDYTIFFIYSAAMGIPAIVMVLILMRFQAKEAKETDPVVEII</sequence>
<evidence type="ECO:0000259" key="8">
    <source>
        <dbReference type="PROSITE" id="PS50850"/>
    </source>
</evidence>
<comment type="similarity">
    <text evidence="2">Belongs to the major facilitator superfamily.</text>
</comment>
<dbReference type="GO" id="GO:0022857">
    <property type="term" value="F:transmembrane transporter activity"/>
    <property type="evidence" value="ECO:0007669"/>
    <property type="project" value="InterPro"/>
</dbReference>
<feature type="transmembrane region" description="Helical" evidence="7">
    <location>
        <begin position="20"/>
        <end position="41"/>
    </location>
</feature>
<name>A0A0H2MW69_9PROT</name>
<evidence type="ECO:0000256" key="2">
    <source>
        <dbReference type="ARBA" id="ARBA00008335"/>
    </source>
</evidence>
<evidence type="ECO:0000256" key="3">
    <source>
        <dbReference type="ARBA" id="ARBA00022448"/>
    </source>
</evidence>
<feature type="transmembrane region" description="Helical" evidence="7">
    <location>
        <begin position="98"/>
        <end position="116"/>
    </location>
</feature>
<keyword evidence="10" id="KW-1185">Reference proteome</keyword>
<reference evidence="9 10" key="1">
    <citation type="submission" date="2015-03" db="EMBL/GenBank/DDBJ databases">
        <title>Genome Sequence of Kiloniella spongiae MEBiC09566, isolated from a marine sponge.</title>
        <authorList>
            <person name="Shao Z."/>
            <person name="Wang L."/>
            <person name="Li X."/>
        </authorList>
    </citation>
    <scope>NUCLEOTIDE SEQUENCE [LARGE SCALE GENOMIC DNA]</scope>
    <source>
        <strain evidence="9 10">MEBiC09566</strain>
    </source>
</reference>
<feature type="transmembrane region" description="Helical" evidence="7">
    <location>
        <begin position="61"/>
        <end position="77"/>
    </location>
</feature>
<organism evidence="9 10">
    <name type="scientific">Kiloniella spongiae</name>
    <dbReference type="NCBI Taxonomy" id="1489064"/>
    <lineage>
        <taxon>Bacteria</taxon>
        <taxon>Pseudomonadati</taxon>
        <taxon>Pseudomonadota</taxon>
        <taxon>Alphaproteobacteria</taxon>
        <taxon>Rhodospirillales</taxon>
        <taxon>Kiloniellaceae</taxon>
        <taxon>Kiloniella</taxon>
    </lineage>
</organism>
<proteinExistence type="inferred from homology"/>
<feature type="transmembrane region" description="Helical" evidence="7">
    <location>
        <begin position="164"/>
        <end position="183"/>
    </location>
</feature>
<gene>
    <name evidence="9" type="ORF">WH96_10795</name>
</gene>
<dbReference type="PANTHER" id="PTHR12778:SF10">
    <property type="entry name" value="MAJOR FACILITATOR SUPERFAMILY DOMAIN-CONTAINING PROTEIN 3"/>
    <property type="match status" value="1"/>
</dbReference>
<dbReference type="NCBIfam" id="TIGR00901">
    <property type="entry name" value="2A0125"/>
    <property type="match status" value="1"/>
</dbReference>
<dbReference type="InterPro" id="IPR020846">
    <property type="entry name" value="MFS_dom"/>
</dbReference>
<evidence type="ECO:0000256" key="4">
    <source>
        <dbReference type="ARBA" id="ARBA00022692"/>
    </source>
</evidence>
<feature type="transmembrane region" description="Helical" evidence="7">
    <location>
        <begin position="381"/>
        <end position="403"/>
    </location>
</feature>
<dbReference type="Pfam" id="PF07690">
    <property type="entry name" value="MFS_1"/>
    <property type="match status" value="2"/>
</dbReference>
<evidence type="ECO:0000256" key="6">
    <source>
        <dbReference type="ARBA" id="ARBA00023136"/>
    </source>
</evidence>
<dbReference type="InterPro" id="IPR004752">
    <property type="entry name" value="AmpG_permease/AT-1"/>
</dbReference>
<dbReference type="PROSITE" id="PS50850">
    <property type="entry name" value="MFS"/>
    <property type="match status" value="1"/>
</dbReference>
<feature type="transmembrane region" description="Helical" evidence="7">
    <location>
        <begin position="189"/>
        <end position="208"/>
    </location>
</feature>
<keyword evidence="6 7" id="KW-0472">Membrane</keyword>
<dbReference type="CDD" id="cd17486">
    <property type="entry name" value="MFS_AmpG_like"/>
    <property type="match status" value="1"/>
</dbReference>
<dbReference type="PATRIC" id="fig|1489064.4.peg.3460"/>
<dbReference type="SUPFAM" id="SSF103473">
    <property type="entry name" value="MFS general substrate transporter"/>
    <property type="match status" value="1"/>
</dbReference>